<evidence type="ECO:0000256" key="4">
    <source>
        <dbReference type="PROSITE-ProRule" id="PRU00134"/>
    </source>
</evidence>
<feature type="domain" description="MYND-type" evidence="5">
    <location>
        <begin position="23"/>
        <end position="63"/>
    </location>
</feature>
<organism evidence="6 7">
    <name type="scientific">Xylaria bambusicola</name>
    <dbReference type="NCBI Taxonomy" id="326684"/>
    <lineage>
        <taxon>Eukaryota</taxon>
        <taxon>Fungi</taxon>
        <taxon>Dikarya</taxon>
        <taxon>Ascomycota</taxon>
        <taxon>Pezizomycotina</taxon>
        <taxon>Sordariomycetes</taxon>
        <taxon>Xylariomycetidae</taxon>
        <taxon>Xylariales</taxon>
        <taxon>Xylariaceae</taxon>
        <taxon>Xylaria</taxon>
    </lineage>
</organism>
<evidence type="ECO:0000256" key="2">
    <source>
        <dbReference type="ARBA" id="ARBA00022771"/>
    </source>
</evidence>
<evidence type="ECO:0000313" key="7">
    <source>
        <dbReference type="Proteomes" id="UP001305414"/>
    </source>
</evidence>
<dbReference type="Pfam" id="PF01753">
    <property type="entry name" value="zf-MYND"/>
    <property type="match status" value="1"/>
</dbReference>
<comment type="caution">
    <text evidence="6">The sequence shown here is derived from an EMBL/GenBank/DDBJ whole genome shotgun (WGS) entry which is preliminary data.</text>
</comment>
<dbReference type="Gene3D" id="6.10.140.2220">
    <property type="match status" value="1"/>
</dbReference>
<keyword evidence="7" id="KW-1185">Reference proteome</keyword>
<keyword evidence="2 4" id="KW-0863">Zinc-finger</keyword>
<gene>
    <name evidence="6" type="ORF">RRF57_001543</name>
</gene>
<evidence type="ECO:0000259" key="5">
    <source>
        <dbReference type="PROSITE" id="PS50865"/>
    </source>
</evidence>
<evidence type="ECO:0000313" key="6">
    <source>
        <dbReference type="EMBL" id="KAK5625827.1"/>
    </source>
</evidence>
<name>A0AAN7UDZ0_9PEZI</name>
<dbReference type="GO" id="GO:0008270">
    <property type="term" value="F:zinc ion binding"/>
    <property type="evidence" value="ECO:0007669"/>
    <property type="project" value="UniProtKB-KW"/>
</dbReference>
<evidence type="ECO:0000256" key="1">
    <source>
        <dbReference type="ARBA" id="ARBA00022723"/>
    </source>
</evidence>
<dbReference type="AlphaFoldDB" id="A0AAN7UDZ0"/>
<reference evidence="6 7" key="1">
    <citation type="submission" date="2023-10" db="EMBL/GenBank/DDBJ databases">
        <title>Draft genome sequence of Xylaria bambusicola isolate GMP-LS, the root and basal stem rot pathogen of sugarcane in Indonesia.</title>
        <authorList>
            <person name="Selvaraj P."/>
            <person name="Muralishankar V."/>
            <person name="Muruganantham S."/>
            <person name="Sp S."/>
            <person name="Haryani S."/>
            <person name="Lau K.J.X."/>
            <person name="Naqvi N.I."/>
        </authorList>
    </citation>
    <scope>NUCLEOTIDE SEQUENCE [LARGE SCALE GENOMIC DNA]</scope>
    <source>
        <strain evidence="6">GMP-LS</strain>
    </source>
</reference>
<dbReference type="EMBL" id="JAWHQM010000002">
    <property type="protein sequence ID" value="KAK5625827.1"/>
    <property type="molecule type" value="Genomic_DNA"/>
</dbReference>
<dbReference type="PROSITE" id="PS50865">
    <property type="entry name" value="ZF_MYND_2"/>
    <property type="match status" value="1"/>
</dbReference>
<dbReference type="InterPro" id="IPR002893">
    <property type="entry name" value="Znf_MYND"/>
</dbReference>
<dbReference type="Proteomes" id="UP001305414">
    <property type="component" value="Unassembled WGS sequence"/>
</dbReference>
<protein>
    <recommendedName>
        <fullName evidence="5">MYND-type domain-containing protein</fullName>
    </recommendedName>
</protein>
<accession>A0AAN7UDZ0</accession>
<keyword evidence="1" id="KW-0479">Metal-binding</keyword>
<sequence>MPPSTSVGSNMYKGPVGPLRHRCPLCPRPVASSQLLRCGACRAVRYCSREHQVAHRPEHKSICTKIKNARAKLAREDHEVRNATPDFMTPANAFETNVGHFWGILSTRDYMRARYALVRQLTLLGTLDGVDESRDHLQDMLRLCRSDNMGLRSVLPAILLRLDLDHECYDFMKWWATCDPHGTYDWGDTSLPYLNLHGADVLEDPSWVIGKFPDLNHLVAVLILKLKMLIDVRNLKVTRSLLSKRKHLPTELRDQIERNVIRSPLSLELQKQPHESFTKSAKKLLNHVRELGLAIMDANKSLIFLLFDPDEALTAEPDAYSHGSWQEAALAIQNTYAALWETEGVLDLLDAGRECAARDSETDIGHMMKNEKARQGRTAAEMLSDVSINRVWGYLKFAFMDSTWLGPWSERPSERMDEARDSWETAMIDEAELIKAILDEVGDEARSDDDTD</sequence>
<keyword evidence="3" id="KW-0862">Zinc</keyword>
<evidence type="ECO:0000256" key="3">
    <source>
        <dbReference type="ARBA" id="ARBA00022833"/>
    </source>
</evidence>
<proteinExistence type="predicted"/>
<dbReference type="SUPFAM" id="SSF144232">
    <property type="entry name" value="HIT/MYND zinc finger-like"/>
    <property type="match status" value="1"/>
</dbReference>